<sequence>MMQERSEDEYLEKYNKGGSRPPIAEHPELSSLAVTVTKYAFDQVTDAFQYAVTGDVHYQMTRNGHPVVVLSSRTAIAHTMNTTVCALACDVPVRLWFSPDSDVAVPPHNVLQNG</sequence>
<evidence type="ECO:0000313" key="2">
    <source>
        <dbReference type="EMBL" id="KAE8995857.1"/>
    </source>
</evidence>
<feature type="compositionally biased region" description="Acidic residues" evidence="1">
    <location>
        <begin position="1"/>
        <end position="10"/>
    </location>
</feature>
<reference evidence="2 3" key="1">
    <citation type="submission" date="2018-09" db="EMBL/GenBank/DDBJ databases">
        <title>Genomic investigation of the strawberry pathogen Phytophthora fragariae indicates pathogenicity is determined by transcriptional variation in three key races.</title>
        <authorList>
            <person name="Adams T.M."/>
            <person name="Armitage A.D."/>
            <person name="Sobczyk M.K."/>
            <person name="Bates H.J."/>
            <person name="Dunwell J.M."/>
            <person name="Nellist C.F."/>
            <person name="Harrison R.J."/>
        </authorList>
    </citation>
    <scope>NUCLEOTIDE SEQUENCE [LARGE SCALE GENOMIC DNA]</scope>
    <source>
        <strain evidence="2 3">SCRP249</strain>
    </source>
</reference>
<dbReference type="Proteomes" id="UP000429607">
    <property type="component" value="Unassembled WGS sequence"/>
</dbReference>
<dbReference type="EMBL" id="QXFV01001923">
    <property type="protein sequence ID" value="KAE8995857.1"/>
    <property type="molecule type" value="Genomic_DNA"/>
</dbReference>
<protein>
    <submittedName>
        <fullName evidence="2">Uncharacterized protein</fullName>
    </submittedName>
</protein>
<proteinExistence type="predicted"/>
<evidence type="ECO:0000313" key="3">
    <source>
        <dbReference type="Proteomes" id="UP000429607"/>
    </source>
</evidence>
<comment type="caution">
    <text evidence="2">The sequence shown here is derived from an EMBL/GenBank/DDBJ whole genome shotgun (WGS) entry which is preliminary data.</text>
</comment>
<dbReference type="AlphaFoldDB" id="A0A6A3JR01"/>
<gene>
    <name evidence="2" type="ORF">PR001_g20012</name>
</gene>
<evidence type="ECO:0000256" key="1">
    <source>
        <dbReference type="SAM" id="MobiDB-lite"/>
    </source>
</evidence>
<name>A0A6A3JR01_9STRA</name>
<organism evidence="2 3">
    <name type="scientific">Phytophthora rubi</name>
    <dbReference type="NCBI Taxonomy" id="129364"/>
    <lineage>
        <taxon>Eukaryota</taxon>
        <taxon>Sar</taxon>
        <taxon>Stramenopiles</taxon>
        <taxon>Oomycota</taxon>
        <taxon>Peronosporomycetes</taxon>
        <taxon>Peronosporales</taxon>
        <taxon>Peronosporaceae</taxon>
        <taxon>Phytophthora</taxon>
    </lineage>
</organism>
<accession>A0A6A3JR01</accession>
<feature type="region of interest" description="Disordered" evidence="1">
    <location>
        <begin position="1"/>
        <end position="26"/>
    </location>
</feature>